<evidence type="ECO:0000256" key="1">
    <source>
        <dbReference type="ARBA" id="ARBA00022801"/>
    </source>
</evidence>
<evidence type="ECO:0000313" key="5">
    <source>
        <dbReference type="Proteomes" id="UP000001409"/>
    </source>
</evidence>
<reference evidence="4 5" key="1">
    <citation type="journal article" date="2003" name="Genome Res.">
        <title>Comparative complete genome sequence analysis of the amino acid replacements responsible for the thermostability of Corynebacterium efficiens.</title>
        <authorList>
            <person name="Nishio Y."/>
            <person name="Nakamura Y."/>
            <person name="Kawarabayasi Y."/>
            <person name="Usuda Y."/>
            <person name="Kimura E."/>
            <person name="Sugimoto S."/>
            <person name="Matsui K."/>
            <person name="Yamagishi A."/>
            <person name="Kikuchi H."/>
            <person name="Ikeo K."/>
            <person name="Gojobori T."/>
        </authorList>
    </citation>
    <scope>NUCLEOTIDE SEQUENCE [LARGE SCALE GENOMIC DNA]</scope>
    <source>
        <strain evidence="5">DSM 44549 / YS-314 / AJ 12310 / JCM 11189 / NBRC 100395</strain>
    </source>
</reference>
<feature type="transmembrane region" description="Helical" evidence="3">
    <location>
        <begin position="22"/>
        <end position="46"/>
    </location>
</feature>
<evidence type="ECO:0000256" key="3">
    <source>
        <dbReference type="SAM" id="Phobius"/>
    </source>
</evidence>
<dbReference type="NCBIfam" id="NF033745">
    <property type="entry name" value="class_C_sortase"/>
    <property type="match status" value="1"/>
</dbReference>
<accession>Q8FLX1</accession>
<dbReference type="HOGENOM" id="CLU_045680_1_2_11"/>
<keyword evidence="3" id="KW-1133">Transmembrane helix</keyword>
<dbReference type="MEROPS" id="C60.007"/>
<sequence length="294" mass="32172">MGAHTQPAPPRPAPAYGRSRGYVLRFVVAPMLLVILGIGIMLAPVVSTQYQNLQQAQTARDYTEQMQQHNAAELQAQWENAGRWNASISTPATGDPWLDPQPDADPHYLSYLQELNITPVMARIRVPSVQIDLPVYHGTSEQTLAHGVGHLYGSALPVGGPGTHAVLTGHTGIATATLFDNLVDVVDGDLVLVDVLGDTLAYRVDQIRVVLPHEVGALRARADADLLTLITCTPYGVNTHRLLVTGERVELDAVDEPVAGIPWQPWMFWAVALSALTLLLTLTVWLIRRRRDNR</sequence>
<protein>
    <submittedName>
        <fullName evidence="4">Putative fimbria-associated protein</fullName>
    </submittedName>
</protein>
<feature type="transmembrane region" description="Helical" evidence="3">
    <location>
        <begin position="266"/>
        <end position="287"/>
    </location>
</feature>
<evidence type="ECO:0000313" key="4">
    <source>
        <dbReference type="EMBL" id="BAC19548.1"/>
    </source>
</evidence>
<organism evidence="4 5">
    <name type="scientific">Corynebacterium efficiens (strain DSM 44549 / YS-314 / AJ 12310 / JCM 11189 / NBRC 100395)</name>
    <dbReference type="NCBI Taxonomy" id="196164"/>
    <lineage>
        <taxon>Bacteria</taxon>
        <taxon>Bacillati</taxon>
        <taxon>Actinomycetota</taxon>
        <taxon>Actinomycetes</taxon>
        <taxon>Mycobacteriales</taxon>
        <taxon>Corynebacteriaceae</taxon>
        <taxon>Corynebacterium</taxon>
    </lineage>
</organism>
<dbReference type="eggNOG" id="COG3764">
    <property type="taxonomic scope" value="Bacteria"/>
</dbReference>
<proteinExistence type="predicted"/>
<dbReference type="InterPro" id="IPR023365">
    <property type="entry name" value="Sortase_dom-sf"/>
</dbReference>
<keyword evidence="3" id="KW-0812">Transmembrane</keyword>
<dbReference type="Pfam" id="PF04203">
    <property type="entry name" value="Sortase"/>
    <property type="match status" value="1"/>
</dbReference>
<feature type="active site" description="Acyl-thioester intermediate" evidence="2">
    <location>
        <position position="232"/>
    </location>
</feature>
<dbReference type="InterPro" id="IPR042002">
    <property type="entry name" value="Sortase_C"/>
</dbReference>
<keyword evidence="1" id="KW-0378">Hydrolase</keyword>
<dbReference type="STRING" id="196164.gene:10743186"/>
<dbReference type="Gene3D" id="2.40.260.10">
    <property type="entry name" value="Sortase"/>
    <property type="match status" value="1"/>
</dbReference>
<dbReference type="OrthoDB" id="5242161at2"/>
<keyword evidence="3" id="KW-0472">Membrane</keyword>
<dbReference type="InterPro" id="IPR005754">
    <property type="entry name" value="Sortase"/>
</dbReference>
<feature type="active site" description="Proton donor/acceptor" evidence="2">
    <location>
        <position position="170"/>
    </location>
</feature>
<dbReference type="EMBL" id="BA000035">
    <property type="protein sequence ID" value="BAC19548.1"/>
    <property type="molecule type" value="Genomic_DNA"/>
</dbReference>
<dbReference type="RefSeq" id="WP_011076064.1">
    <property type="nucleotide sequence ID" value="NC_004369.1"/>
</dbReference>
<dbReference type="Proteomes" id="UP000001409">
    <property type="component" value="Chromosome"/>
</dbReference>
<dbReference type="GO" id="GO:0016787">
    <property type="term" value="F:hydrolase activity"/>
    <property type="evidence" value="ECO:0007669"/>
    <property type="project" value="UniProtKB-KW"/>
</dbReference>
<dbReference type="NCBIfam" id="TIGR01076">
    <property type="entry name" value="sortase_fam"/>
    <property type="match status" value="1"/>
</dbReference>
<keyword evidence="5" id="KW-1185">Reference proteome</keyword>
<name>Q8FLX1_COREF</name>
<dbReference type="KEGG" id="cef:CE2738"/>
<evidence type="ECO:0000256" key="2">
    <source>
        <dbReference type="PIRSR" id="PIRSR605754-1"/>
    </source>
</evidence>
<dbReference type="CDD" id="cd05827">
    <property type="entry name" value="Sortase_C"/>
    <property type="match status" value="1"/>
</dbReference>
<dbReference type="SUPFAM" id="SSF63817">
    <property type="entry name" value="Sortase"/>
    <property type="match status" value="1"/>
</dbReference>
<dbReference type="AlphaFoldDB" id="Q8FLX1"/>